<dbReference type="Proteomes" id="UP001596050">
    <property type="component" value="Unassembled WGS sequence"/>
</dbReference>
<evidence type="ECO:0000313" key="2">
    <source>
        <dbReference type="EMBL" id="MFC5459140.1"/>
    </source>
</evidence>
<evidence type="ECO:0000256" key="1">
    <source>
        <dbReference type="SAM" id="SignalP"/>
    </source>
</evidence>
<sequence>MHLTHHAASFLRAATGAAVLSSLCTAAHAGQVTPGWTFSGFGTVGVVHSDEKGADFSASAMKADGAGRTGAWSRHVDSTLGAQLDFRFNPRWSAVVQVVSEQQLDHSYRPRVEWANIKYQATPELALRLGRIALPMFIAADYRKVGYAYPWARMPLEVYGVLPISNSDGADMTWHWEGEALRSTTQAFYGYTDMPLAGSTRLRGKAIAGLSHTVERGAFSARVSLLTTRITLTLFPELFQGLNAFGPQGRDIASRVATDDKRARTMGIGLSYDPGQWFVTGEAGRSKVKSYLGSTRSVYAGAGYRRGDFTPYAGYARVWGTPPEGVSTLPLAGLPRPQAVAGATLNAGVAALLRTVPSQSTLSAGLRWDVAPNMAFKLQHERVTPRSGSRGMLINAAPGFRSGRTAQVSSVLLDFVF</sequence>
<feature type="signal peptide" evidence="1">
    <location>
        <begin position="1"/>
        <end position="29"/>
    </location>
</feature>
<keyword evidence="3" id="KW-1185">Reference proteome</keyword>
<dbReference type="RefSeq" id="WP_379780683.1">
    <property type="nucleotide sequence ID" value="NZ_JBHSMU010000004.1"/>
</dbReference>
<dbReference type="SUPFAM" id="SSF56935">
    <property type="entry name" value="Porins"/>
    <property type="match status" value="1"/>
</dbReference>
<proteinExistence type="predicted"/>
<evidence type="ECO:0000313" key="3">
    <source>
        <dbReference type="Proteomes" id="UP001596050"/>
    </source>
</evidence>
<dbReference type="InterPro" id="IPR023614">
    <property type="entry name" value="Porin_dom_sf"/>
</dbReference>
<comment type="caution">
    <text evidence="2">The sequence shown here is derived from an EMBL/GenBank/DDBJ whole genome shotgun (WGS) entry which is preliminary data.</text>
</comment>
<dbReference type="EMBL" id="JBHSMU010000004">
    <property type="protein sequence ID" value="MFC5459140.1"/>
    <property type="molecule type" value="Genomic_DNA"/>
</dbReference>
<feature type="chain" id="PRO_5045378059" evidence="1">
    <location>
        <begin position="30"/>
        <end position="417"/>
    </location>
</feature>
<dbReference type="Gene3D" id="2.40.160.10">
    <property type="entry name" value="Porin"/>
    <property type="match status" value="1"/>
</dbReference>
<reference evidence="3" key="1">
    <citation type="journal article" date="2019" name="Int. J. Syst. Evol. Microbiol.">
        <title>The Global Catalogue of Microorganisms (GCM) 10K type strain sequencing project: providing services to taxonomists for standard genome sequencing and annotation.</title>
        <authorList>
            <consortium name="The Broad Institute Genomics Platform"/>
            <consortium name="The Broad Institute Genome Sequencing Center for Infectious Disease"/>
            <person name="Wu L."/>
            <person name="Ma J."/>
        </authorList>
    </citation>
    <scope>NUCLEOTIDE SEQUENCE [LARGE SCALE GENOMIC DNA]</scope>
    <source>
        <strain evidence="3">KACC 12649</strain>
    </source>
</reference>
<organism evidence="2 3">
    <name type="scientific">Massilia niabensis</name>
    <dbReference type="NCBI Taxonomy" id="544910"/>
    <lineage>
        <taxon>Bacteria</taxon>
        <taxon>Pseudomonadati</taxon>
        <taxon>Pseudomonadota</taxon>
        <taxon>Betaproteobacteria</taxon>
        <taxon>Burkholderiales</taxon>
        <taxon>Oxalobacteraceae</taxon>
        <taxon>Telluria group</taxon>
        <taxon>Massilia</taxon>
    </lineage>
</organism>
<gene>
    <name evidence="2" type="ORF">ACFPN5_04885</name>
</gene>
<keyword evidence="1" id="KW-0732">Signal</keyword>
<accession>A0ABW0L065</accession>
<name>A0ABW0L065_9BURK</name>
<protein>
    <submittedName>
        <fullName evidence="2">Porin</fullName>
    </submittedName>
</protein>